<keyword evidence="2" id="KW-1185">Reference proteome</keyword>
<name>A0ABM8FYH1_9CELL</name>
<accession>A0ABM8FYH1</accession>
<sequence length="51" mass="6197">MYTWDAYEAVALERRIRLEEIERRRATLRYLGTRAPARERHPQRRRALDGA</sequence>
<reference evidence="2" key="1">
    <citation type="journal article" date="2019" name="Int. J. Syst. Evol. Microbiol.">
        <title>The Global Catalogue of Microorganisms (GCM) 10K type strain sequencing project: providing services to taxonomists for standard genome sequencing and annotation.</title>
        <authorList>
            <consortium name="The Broad Institute Genomics Platform"/>
            <consortium name="The Broad Institute Genome Sequencing Center for Infectious Disease"/>
            <person name="Wu L."/>
            <person name="Ma J."/>
        </authorList>
    </citation>
    <scope>NUCLEOTIDE SEQUENCE [LARGE SCALE GENOMIC DNA]</scope>
    <source>
        <strain evidence="2">NBRC 108565</strain>
    </source>
</reference>
<proteinExistence type="predicted"/>
<gene>
    <name evidence="1" type="ORF">GCM10025865_00760</name>
</gene>
<organism evidence="1 2">
    <name type="scientific">Paraoerskovia sediminicola</name>
    <dbReference type="NCBI Taxonomy" id="1138587"/>
    <lineage>
        <taxon>Bacteria</taxon>
        <taxon>Bacillati</taxon>
        <taxon>Actinomycetota</taxon>
        <taxon>Actinomycetes</taxon>
        <taxon>Micrococcales</taxon>
        <taxon>Cellulomonadaceae</taxon>
        <taxon>Paraoerskovia</taxon>
    </lineage>
</organism>
<protein>
    <submittedName>
        <fullName evidence="1">Uncharacterized protein</fullName>
    </submittedName>
</protein>
<dbReference type="EMBL" id="AP027729">
    <property type="protein sequence ID" value="BDZ40777.1"/>
    <property type="molecule type" value="Genomic_DNA"/>
</dbReference>
<evidence type="ECO:0000313" key="1">
    <source>
        <dbReference type="EMBL" id="BDZ40777.1"/>
    </source>
</evidence>
<evidence type="ECO:0000313" key="2">
    <source>
        <dbReference type="Proteomes" id="UP001321475"/>
    </source>
</evidence>
<dbReference type="Proteomes" id="UP001321475">
    <property type="component" value="Chromosome"/>
</dbReference>